<protein>
    <submittedName>
        <fullName evidence="1">Uncharacterized protein</fullName>
    </submittedName>
</protein>
<organism evidence="1 2">
    <name type="scientific">Strongylus vulgaris</name>
    <name type="common">Blood worm</name>
    <dbReference type="NCBI Taxonomy" id="40348"/>
    <lineage>
        <taxon>Eukaryota</taxon>
        <taxon>Metazoa</taxon>
        <taxon>Ecdysozoa</taxon>
        <taxon>Nematoda</taxon>
        <taxon>Chromadorea</taxon>
        <taxon>Rhabditida</taxon>
        <taxon>Rhabditina</taxon>
        <taxon>Rhabditomorpha</taxon>
        <taxon>Strongyloidea</taxon>
        <taxon>Strongylidae</taxon>
        <taxon>Strongylus</taxon>
    </lineage>
</organism>
<dbReference type="OrthoDB" id="5877606at2759"/>
<dbReference type="EMBL" id="UYYB01024924">
    <property type="protein sequence ID" value="VDM72335.1"/>
    <property type="molecule type" value="Genomic_DNA"/>
</dbReference>
<keyword evidence="2" id="KW-1185">Reference proteome</keyword>
<sequence length="140" mass="16238">MLTTEARELHLERTSHLRGIITLFPDPLQLVTYQYQREITPCPVFAQRRARQLAPTMKAQLFAQNTELKLTVEPLTTGIILEKIFGVTSMHEKTGPGKLTDFVPEVERNAKREDEKRDFSYRRASDEEPRLIRNYDLPPA</sequence>
<dbReference type="Proteomes" id="UP000270094">
    <property type="component" value="Unassembled WGS sequence"/>
</dbReference>
<accession>A0A3P7KP10</accession>
<gene>
    <name evidence="1" type="ORF">SVUK_LOCUS7333</name>
</gene>
<dbReference type="AlphaFoldDB" id="A0A3P7KP10"/>
<proteinExistence type="predicted"/>
<name>A0A3P7KP10_STRVU</name>
<evidence type="ECO:0000313" key="1">
    <source>
        <dbReference type="EMBL" id="VDM72335.1"/>
    </source>
</evidence>
<reference evidence="1 2" key="1">
    <citation type="submission" date="2018-11" db="EMBL/GenBank/DDBJ databases">
        <authorList>
            <consortium name="Pathogen Informatics"/>
        </authorList>
    </citation>
    <scope>NUCLEOTIDE SEQUENCE [LARGE SCALE GENOMIC DNA]</scope>
</reference>
<feature type="non-terminal residue" evidence="1">
    <location>
        <position position="140"/>
    </location>
</feature>
<evidence type="ECO:0000313" key="2">
    <source>
        <dbReference type="Proteomes" id="UP000270094"/>
    </source>
</evidence>